<accession>A0ABS1JE33</accession>
<gene>
    <name evidence="1" type="ORF">JJB07_16670</name>
</gene>
<evidence type="ECO:0000313" key="1">
    <source>
        <dbReference type="EMBL" id="MBL0388249.1"/>
    </source>
</evidence>
<evidence type="ECO:0000313" key="2">
    <source>
        <dbReference type="Proteomes" id="UP000602284"/>
    </source>
</evidence>
<dbReference type="RefSeq" id="WP_201637021.1">
    <property type="nucleotide sequence ID" value="NZ_JAEQNB010000005.1"/>
</dbReference>
<reference evidence="1 2" key="1">
    <citation type="submission" date="2021-01" db="EMBL/GenBank/DDBJ databases">
        <title>Tumebacillus sp. strain ITR2 16S ribosomal RNA gene Genome sequencing and assembly.</title>
        <authorList>
            <person name="Kang M."/>
        </authorList>
    </citation>
    <scope>NUCLEOTIDE SEQUENCE [LARGE SCALE GENOMIC DNA]</scope>
    <source>
        <strain evidence="1 2">ITR2</strain>
    </source>
</reference>
<protein>
    <submittedName>
        <fullName evidence="1">Uncharacterized protein</fullName>
    </submittedName>
</protein>
<keyword evidence="2" id="KW-1185">Reference proteome</keyword>
<name>A0ABS1JE33_9BACL</name>
<proteinExistence type="predicted"/>
<comment type="caution">
    <text evidence="1">The sequence shown here is derived from an EMBL/GenBank/DDBJ whole genome shotgun (WGS) entry which is preliminary data.</text>
</comment>
<organism evidence="1 2">
    <name type="scientific">Tumebacillus amylolyticus</name>
    <dbReference type="NCBI Taxonomy" id="2801339"/>
    <lineage>
        <taxon>Bacteria</taxon>
        <taxon>Bacillati</taxon>
        <taxon>Bacillota</taxon>
        <taxon>Bacilli</taxon>
        <taxon>Bacillales</taxon>
        <taxon>Alicyclobacillaceae</taxon>
        <taxon>Tumebacillus</taxon>
    </lineage>
</organism>
<dbReference type="EMBL" id="JAEQNB010000005">
    <property type="protein sequence ID" value="MBL0388249.1"/>
    <property type="molecule type" value="Genomic_DNA"/>
</dbReference>
<sequence>MTILSALYIRDGERIEITPKDIQVHLYEAKYKGNLFCASTGCDAQIEYVHTTGSTRYFRTWKHNNHIDSCIHKFIRESGKVGVKTDQILHVEASRSKKAKVLDEAFAIAKLNEQEREAIRTNRRPKRSSSTTRTVEGTQIKLVLFDGLDEGTIIREGFRSPPILKREAAALKPSDVGKIRLVFGDMLDVESEVSRALFRLDGGNKSVHIRFEEAFFAGNPTYQGLFHHATRYCSDYQNVKFAGIGEVRLGATGEYELFVFQGQDFQLQNISLPSLAAFYTSGLMD</sequence>
<dbReference type="Proteomes" id="UP000602284">
    <property type="component" value="Unassembled WGS sequence"/>
</dbReference>